<feature type="non-terminal residue" evidence="4">
    <location>
        <position position="107"/>
    </location>
</feature>
<dbReference type="GO" id="GO:0005524">
    <property type="term" value="F:ATP binding"/>
    <property type="evidence" value="ECO:0007669"/>
    <property type="project" value="InterPro"/>
</dbReference>
<dbReference type="EMBL" id="JXTB01000248">
    <property type="protein sequence ID" value="PON50246.1"/>
    <property type="molecule type" value="Genomic_DNA"/>
</dbReference>
<gene>
    <name evidence="4" type="ORF">PanWU01x14_224420</name>
</gene>
<name>A0A2P5BN68_PARAD</name>
<dbReference type="GO" id="GO:0048731">
    <property type="term" value="P:system development"/>
    <property type="evidence" value="ECO:0007669"/>
    <property type="project" value="UniProtKB-ARBA"/>
</dbReference>
<dbReference type="InterPro" id="IPR014978">
    <property type="entry name" value="Gln-Leu-Gln_QLQ"/>
</dbReference>
<evidence type="ECO:0000313" key="5">
    <source>
        <dbReference type="Proteomes" id="UP000237105"/>
    </source>
</evidence>
<proteinExistence type="predicted"/>
<dbReference type="PROSITE" id="PS51666">
    <property type="entry name" value="QLQ"/>
    <property type="match status" value="1"/>
</dbReference>
<comment type="subcellular location">
    <subcellularLocation>
        <location evidence="1">Nucleus</location>
    </subcellularLocation>
</comment>
<accession>A0A2P5BN68</accession>
<dbReference type="OrthoDB" id="1937002at2759"/>
<sequence length="107" mass="12106">MVPPSLTRWCSSLIMPQQSQAADCVAGAREPRWSDFQGVCGAMAESVGFPFMDAQLKELERRTMMYKYMVASAPVLHELLFQFTRNLSVLTISYHPCNLNSLSLHTY</sequence>
<dbReference type="AlphaFoldDB" id="A0A2P5BN68"/>
<dbReference type="GO" id="GO:0006355">
    <property type="term" value="P:regulation of DNA-templated transcription"/>
    <property type="evidence" value="ECO:0007669"/>
    <property type="project" value="InterPro"/>
</dbReference>
<feature type="domain" description="QLQ" evidence="3">
    <location>
        <begin position="50"/>
        <end position="85"/>
    </location>
</feature>
<evidence type="ECO:0000313" key="4">
    <source>
        <dbReference type="EMBL" id="PON50246.1"/>
    </source>
</evidence>
<reference evidence="5" key="1">
    <citation type="submission" date="2016-06" db="EMBL/GenBank/DDBJ databases">
        <title>Parallel loss of symbiosis genes in relatives of nitrogen-fixing non-legume Parasponia.</title>
        <authorList>
            <person name="Van Velzen R."/>
            <person name="Holmer R."/>
            <person name="Bu F."/>
            <person name="Rutten L."/>
            <person name="Van Zeijl A."/>
            <person name="Liu W."/>
            <person name="Santuari L."/>
            <person name="Cao Q."/>
            <person name="Sharma T."/>
            <person name="Shen D."/>
            <person name="Roswanjaya Y."/>
            <person name="Wardhani T."/>
            <person name="Kalhor M.S."/>
            <person name="Jansen J."/>
            <person name="Van den Hoogen J."/>
            <person name="Gungor B."/>
            <person name="Hartog M."/>
            <person name="Hontelez J."/>
            <person name="Verver J."/>
            <person name="Yang W.-C."/>
            <person name="Schijlen E."/>
            <person name="Repin R."/>
            <person name="Schilthuizen M."/>
            <person name="Schranz E."/>
            <person name="Heidstra R."/>
            <person name="Miyata K."/>
            <person name="Fedorova E."/>
            <person name="Kohlen W."/>
            <person name="Bisseling T."/>
            <person name="Smit S."/>
            <person name="Geurts R."/>
        </authorList>
    </citation>
    <scope>NUCLEOTIDE SEQUENCE [LARGE SCALE GENOMIC DNA]</scope>
    <source>
        <strain evidence="5">cv. WU1-14</strain>
    </source>
</reference>
<dbReference type="GO" id="GO:0005634">
    <property type="term" value="C:nucleus"/>
    <property type="evidence" value="ECO:0007669"/>
    <property type="project" value="UniProtKB-SubCell"/>
</dbReference>
<dbReference type="Proteomes" id="UP000237105">
    <property type="component" value="Unassembled WGS sequence"/>
</dbReference>
<keyword evidence="5" id="KW-1185">Reference proteome</keyword>
<evidence type="ECO:0000259" key="3">
    <source>
        <dbReference type="PROSITE" id="PS51666"/>
    </source>
</evidence>
<organism evidence="4 5">
    <name type="scientific">Parasponia andersonii</name>
    <name type="common">Sponia andersonii</name>
    <dbReference type="NCBI Taxonomy" id="3476"/>
    <lineage>
        <taxon>Eukaryota</taxon>
        <taxon>Viridiplantae</taxon>
        <taxon>Streptophyta</taxon>
        <taxon>Embryophyta</taxon>
        <taxon>Tracheophyta</taxon>
        <taxon>Spermatophyta</taxon>
        <taxon>Magnoliopsida</taxon>
        <taxon>eudicotyledons</taxon>
        <taxon>Gunneridae</taxon>
        <taxon>Pentapetalae</taxon>
        <taxon>rosids</taxon>
        <taxon>fabids</taxon>
        <taxon>Rosales</taxon>
        <taxon>Cannabaceae</taxon>
        <taxon>Parasponia</taxon>
    </lineage>
</organism>
<protein>
    <submittedName>
        <fullName evidence="4">Growth-regulating factor</fullName>
    </submittedName>
</protein>
<evidence type="ECO:0000256" key="2">
    <source>
        <dbReference type="ARBA" id="ARBA00023242"/>
    </source>
</evidence>
<evidence type="ECO:0000256" key="1">
    <source>
        <dbReference type="ARBA" id="ARBA00004123"/>
    </source>
</evidence>
<keyword evidence="2" id="KW-0539">Nucleus</keyword>
<comment type="caution">
    <text evidence="4">The sequence shown here is derived from an EMBL/GenBank/DDBJ whole genome shotgun (WGS) entry which is preliminary data.</text>
</comment>